<protein>
    <submittedName>
        <fullName evidence="1">YheC/YheD family protein</fullName>
    </submittedName>
</protein>
<dbReference type="InterPro" id="IPR026838">
    <property type="entry name" value="YheC/D"/>
</dbReference>
<comment type="caution">
    <text evidence="1">The sequence shown here is derived from an EMBL/GenBank/DDBJ whole genome shotgun (WGS) entry which is preliminary data.</text>
</comment>
<dbReference type="Proteomes" id="UP000481043">
    <property type="component" value="Unassembled WGS sequence"/>
</dbReference>
<dbReference type="EMBL" id="JAAIWM010000007">
    <property type="protein sequence ID" value="NEY73429.1"/>
    <property type="molecule type" value="Genomic_DNA"/>
</dbReference>
<dbReference type="AlphaFoldDB" id="A0A6M0QCI9"/>
<evidence type="ECO:0000313" key="1">
    <source>
        <dbReference type="EMBL" id="NEY73429.1"/>
    </source>
</evidence>
<dbReference type="SUPFAM" id="SSF56059">
    <property type="entry name" value="Glutathione synthetase ATP-binding domain-like"/>
    <property type="match status" value="1"/>
</dbReference>
<dbReference type="RefSeq" id="WP_163180965.1">
    <property type="nucleotide sequence ID" value="NZ_JAAIWM010000007.1"/>
</dbReference>
<gene>
    <name evidence="1" type="ORF">G4D63_16970</name>
</gene>
<sequence>MNPQYLGIIIPKSTYDRMPVLTSNDRSMFSIWENTAKRHQLIPCYFRFFDIQPGVETISAFVKEGNEYQRKQIPSPSVIYSRVLDHLPAFRSHIKSLQNDGKTIFNVPNYDVEKYKIHQILKQDPYLKEHLPETEVLTIESLNKMASNYSTLILKKSYGEFGKGAMKLEKIDKENWCLSYKSKKDEPLKRVLFNKKIPSLLKKRVTKKTYIIQELIPLATFQGNPFDMRVAVQRNIQGHFQVSGIMCKVAKNQEFLTNGAQGGTTYTLEEIAAQSHPTIPLGTLQARISDFSIDLCKYLSNYFPHLADLGLDIGVTKEGKPYFIECNFISDYADGIFKNGELINEDWEAVFRTPIEYARYLLEKG</sequence>
<keyword evidence="2" id="KW-1185">Reference proteome</keyword>
<name>A0A6M0QCI9_9BACI</name>
<evidence type="ECO:0000313" key="2">
    <source>
        <dbReference type="Proteomes" id="UP000481043"/>
    </source>
</evidence>
<dbReference type="Gene3D" id="3.30.470.20">
    <property type="entry name" value="ATP-grasp fold, B domain"/>
    <property type="match status" value="1"/>
</dbReference>
<accession>A0A6M0QCI9</accession>
<proteinExistence type="predicted"/>
<reference evidence="1 2" key="1">
    <citation type="submission" date="2020-02" db="EMBL/GenBank/DDBJ databases">
        <title>Bacillus aquiflavi sp. nov., isolated from yellow water of strong flavor Chinese baijiu in Yibin region of China.</title>
        <authorList>
            <person name="Xie J."/>
        </authorList>
    </citation>
    <scope>NUCLEOTIDE SEQUENCE [LARGE SCALE GENOMIC DNA]</scope>
    <source>
        <strain evidence="1 2">SA4</strain>
    </source>
</reference>
<dbReference type="Pfam" id="PF14398">
    <property type="entry name" value="ATPgrasp_YheCD"/>
    <property type="match status" value="1"/>
</dbReference>
<organism evidence="1 2">
    <name type="scientific">Bacillus mesophilus</name>
    <dbReference type="NCBI Taxonomy" id="1808955"/>
    <lineage>
        <taxon>Bacteria</taxon>
        <taxon>Bacillati</taxon>
        <taxon>Bacillota</taxon>
        <taxon>Bacilli</taxon>
        <taxon>Bacillales</taxon>
        <taxon>Bacillaceae</taxon>
        <taxon>Bacillus</taxon>
    </lineage>
</organism>